<protein>
    <submittedName>
        <fullName evidence="7">Uncharacterized protein</fullName>
    </submittedName>
</protein>
<dbReference type="InterPro" id="IPR002885">
    <property type="entry name" value="PPR_rpt"/>
</dbReference>
<dbReference type="PROSITE" id="PS51375">
    <property type="entry name" value="PPR"/>
    <property type="match status" value="9"/>
</dbReference>
<keyword evidence="8" id="KW-1185">Reference proteome</keyword>
<feature type="repeat" description="PPR" evidence="3">
    <location>
        <begin position="430"/>
        <end position="464"/>
    </location>
</feature>
<sequence>MGLISSSAAKKLSWRTNITPPTHIFRVSNPCALKSLLGFFSIAETPTSETLSSSVQDKENAVSEGNENDDQVTVNRIPRGKRQNQEKLEIIISRMMANRAWTTRLQNSIRTLVPEFDHTLVDNVLNSARNSEHALQFFRWVEKTGYRHDRSSTLKIIERLGGDLKNNHARCILLDMPKKGVQWDEDFFIELIYSYGKSGIVQESVNMFQKMKELGVERSIKTYDALFQVILRKGREAMARRFFNAMLQDGVMPTCRTYNIMIGGFFLSEKVKTAERFFKEMQEREISPNDVTYNTMINGYCRVKQMEEAEKFFVEMKEKKFVPDVISYTTMIKGYVSTGRVDDGLRLFEEMASAGITPTDITYSTLLPGLCEADKMPEAHKLLKDMVAKHIAPRDNSIFLRLISCQCKLGNMDSATDVLEGMNQLNIPTEAAHYGVLIENFCKAGLHDKAIKLVDKVIENEILLNPRSTTEMESSAYNPMIEYLCNHGQTGKAETFFRQLLKKGIKDPVAFNNLLRGHSKEGSPEPALEILQIMGRRGVPSDADAYRALVESFLKKGEPADAKTALDGMIESGHTPGPELFRYVMESLFNDERVQTASRVMKGMIEKGVKENMDLVPKILEALFMRGHVEEAIGRVKLLLDHDCIPDFDSLLNALCEKQKTIAAQKLLEFGMERDDCTISFSSYDKVLDALLAEGKTLNAYAVLCKISEKGGLTDKSEDLIRSLNAEGNTKQADILSRMMKEGDNAFISSKKGKKKVAVNF</sequence>
<evidence type="ECO:0000313" key="7">
    <source>
        <dbReference type="EMBL" id="RZC46787.1"/>
    </source>
</evidence>
<feature type="domain" description="Pentatricopeptide repeat-containing protein-mitochondrial" evidence="6">
    <location>
        <begin position="514"/>
        <end position="634"/>
    </location>
</feature>
<dbReference type="SUPFAM" id="SSF48452">
    <property type="entry name" value="TPR-like"/>
    <property type="match status" value="1"/>
</dbReference>
<keyword evidence="2" id="KW-0677">Repeat</keyword>
<dbReference type="PANTHER" id="PTHR47939">
    <property type="entry name" value="MEMBRANE-ASSOCIATED SALT-INDUCIBLE PROTEIN-LIKE"/>
    <property type="match status" value="1"/>
</dbReference>
<dbReference type="Pfam" id="PF17177">
    <property type="entry name" value="PPR_long"/>
    <property type="match status" value="1"/>
</dbReference>
<dbReference type="OrthoDB" id="185373at2759"/>
<evidence type="ECO:0000313" key="8">
    <source>
        <dbReference type="Proteomes" id="UP000316621"/>
    </source>
</evidence>
<dbReference type="GO" id="GO:0003729">
    <property type="term" value="F:mRNA binding"/>
    <property type="evidence" value="ECO:0007669"/>
    <property type="project" value="EnsemblPlants"/>
</dbReference>
<feature type="repeat" description="PPR" evidence="3">
    <location>
        <begin position="542"/>
        <end position="576"/>
    </location>
</feature>
<dbReference type="InterPro" id="IPR050667">
    <property type="entry name" value="PPR-containing_protein"/>
</dbReference>
<proteinExistence type="inferred from homology"/>
<dbReference type="AlphaFoldDB" id="A0A4Y7ICY5"/>
<feature type="repeat" description="PPR" evidence="3">
    <location>
        <begin position="359"/>
        <end position="393"/>
    </location>
</feature>
<feature type="repeat" description="PPR" evidence="3">
    <location>
        <begin position="289"/>
        <end position="323"/>
    </location>
</feature>
<dbReference type="Gene3D" id="1.25.40.10">
    <property type="entry name" value="Tetratricopeptide repeat domain"/>
    <property type="match status" value="6"/>
</dbReference>
<gene>
    <name evidence="7" type="ORF">C5167_039738</name>
</gene>
<feature type="repeat" description="PPR" evidence="3">
    <location>
        <begin position="254"/>
        <end position="288"/>
    </location>
</feature>
<dbReference type="Pfam" id="PF23276">
    <property type="entry name" value="TPR_24"/>
    <property type="match status" value="1"/>
</dbReference>
<dbReference type="Pfam" id="PF01535">
    <property type="entry name" value="PPR"/>
    <property type="match status" value="2"/>
</dbReference>
<feature type="repeat" description="PPR" evidence="3">
    <location>
        <begin position="184"/>
        <end position="218"/>
    </location>
</feature>
<dbReference type="NCBIfam" id="TIGR00756">
    <property type="entry name" value="PPR"/>
    <property type="match status" value="6"/>
</dbReference>
<dbReference type="InterPro" id="IPR033443">
    <property type="entry name" value="PROP1-like_PPR_dom"/>
</dbReference>
<feature type="domain" description="PROP1-like PPR" evidence="5">
    <location>
        <begin position="342"/>
        <end position="460"/>
    </location>
</feature>
<dbReference type="InterPro" id="IPR057027">
    <property type="entry name" value="TPR_mt"/>
</dbReference>
<reference evidence="7 8" key="1">
    <citation type="journal article" date="2018" name="Science">
        <title>The opium poppy genome and morphinan production.</title>
        <authorList>
            <person name="Guo L."/>
            <person name="Winzer T."/>
            <person name="Yang X."/>
            <person name="Li Y."/>
            <person name="Ning Z."/>
            <person name="He Z."/>
            <person name="Teodor R."/>
            <person name="Lu Y."/>
            <person name="Bowser T.A."/>
            <person name="Graham I.A."/>
            <person name="Ye K."/>
        </authorList>
    </citation>
    <scope>NUCLEOTIDE SEQUENCE [LARGE SCALE GENOMIC DNA]</scope>
    <source>
        <strain evidence="8">cv. HN1</strain>
        <tissue evidence="7">Leaves</tissue>
    </source>
</reference>
<feature type="repeat" description="PPR" evidence="3">
    <location>
        <begin position="219"/>
        <end position="253"/>
    </location>
</feature>
<dbReference type="PANTHER" id="PTHR47939:SF13">
    <property type="entry name" value="OS03G0201400 PROTEIN"/>
    <property type="match status" value="1"/>
</dbReference>
<evidence type="ECO:0000256" key="1">
    <source>
        <dbReference type="ARBA" id="ARBA00007626"/>
    </source>
</evidence>
<dbReference type="STRING" id="3469.A0A4Y7ICY5"/>
<comment type="similarity">
    <text evidence="1">Belongs to the PPR family. P subfamily.</text>
</comment>
<dbReference type="GO" id="GO:0009409">
    <property type="term" value="P:response to cold"/>
    <property type="evidence" value="ECO:0007669"/>
    <property type="project" value="EnsemblPlants"/>
</dbReference>
<dbReference type="InterPro" id="IPR011990">
    <property type="entry name" value="TPR-like_helical_dom_sf"/>
</dbReference>
<feature type="repeat" description="PPR" evidence="3">
    <location>
        <begin position="324"/>
        <end position="358"/>
    </location>
</feature>
<dbReference type="OMA" id="NMDMAHK"/>
<dbReference type="EMBL" id="CM010715">
    <property type="protein sequence ID" value="RZC46787.1"/>
    <property type="molecule type" value="Genomic_DNA"/>
</dbReference>
<evidence type="ECO:0000256" key="4">
    <source>
        <dbReference type="SAM" id="MobiDB-lite"/>
    </source>
</evidence>
<name>A0A4Y7ICY5_PAPSO</name>
<evidence type="ECO:0000259" key="6">
    <source>
        <dbReference type="Pfam" id="PF23276"/>
    </source>
</evidence>
<dbReference type="Proteomes" id="UP000316621">
    <property type="component" value="Chromosome 1"/>
</dbReference>
<evidence type="ECO:0000256" key="2">
    <source>
        <dbReference type="ARBA" id="ARBA00022737"/>
    </source>
</evidence>
<feature type="repeat" description="PPR" evidence="3">
    <location>
        <begin position="507"/>
        <end position="541"/>
    </location>
</feature>
<accession>A0A4Y7ICY5</accession>
<dbReference type="Pfam" id="PF13041">
    <property type="entry name" value="PPR_2"/>
    <property type="match status" value="2"/>
</dbReference>
<evidence type="ECO:0000259" key="5">
    <source>
        <dbReference type="Pfam" id="PF17177"/>
    </source>
</evidence>
<feature type="region of interest" description="Disordered" evidence="4">
    <location>
        <begin position="50"/>
        <end position="79"/>
    </location>
</feature>
<organism evidence="7 8">
    <name type="scientific">Papaver somniferum</name>
    <name type="common">Opium poppy</name>
    <dbReference type="NCBI Taxonomy" id="3469"/>
    <lineage>
        <taxon>Eukaryota</taxon>
        <taxon>Viridiplantae</taxon>
        <taxon>Streptophyta</taxon>
        <taxon>Embryophyta</taxon>
        <taxon>Tracheophyta</taxon>
        <taxon>Spermatophyta</taxon>
        <taxon>Magnoliopsida</taxon>
        <taxon>Ranunculales</taxon>
        <taxon>Papaveraceae</taxon>
        <taxon>Papaveroideae</taxon>
        <taxon>Papaver</taxon>
    </lineage>
</organism>
<evidence type="ECO:0000256" key="3">
    <source>
        <dbReference type="PROSITE-ProRule" id="PRU00708"/>
    </source>
</evidence>
<dbReference type="Gramene" id="RZC46787">
    <property type="protein sequence ID" value="RZC46787"/>
    <property type="gene ID" value="C5167_039738"/>
</dbReference>